<protein>
    <recommendedName>
        <fullName evidence="2">NADP-dependent oxidoreductase domain-containing protein</fullName>
    </recommendedName>
</protein>
<dbReference type="PRINTS" id="PR00069">
    <property type="entry name" value="ALDKETRDTASE"/>
</dbReference>
<dbReference type="GO" id="GO:0016491">
    <property type="term" value="F:oxidoreductase activity"/>
    <property type="evidence" value="ECO:0007669"/>
    <property type="project" value="UniProtKB-KW"/>
</dbReference>
<reference evidence="3" key="1">
    <citation type="submission" date="2015-01" db="EMBL/GenBank/DDBJ databases">
        <authorList>
            <person name="Durling Mikael"/>
        </authorList>
    </citation>
    <scope>NUCLEOTIDE SEQUENCE</scope>
</reference>
<dbReference type="InterPro" id="IPR036812">
    <property type="entry name" value="NAD(P)_OxRdtase_dom_sf"/>
</dbReference>
<dbReference type="InterPro" id="IPR023210">
    <property type="entry name" value="NADP_OxRdtase_dom"/>
</dbReference>
<accession>A0A0B7K466</accession>
<evidence type="ECO:0000259" key="2">
    <source>
        <dbReference type="Pfam" id="PF00248"/>
    </source>
</evidence>
<dbReference type="InterPro" id="IPR020471">
    <property type="entry name" value="AKR"/>
</dbReference>
<keyword evidence="1" id="KW-0560">Oxidoreductase</keyword>
<dbReference type="PANTHER" id="PTHR43625">
    <property type="entry name" value="AFLATOXIN B1 ALDEHYDE REDUCTASE"/>
    <property type="match status" value="1"/>
</dbReference>
<evidence type="ECO:0000256" key="1">
    <source>
        <dbReference type="ARBA" id="ARBA00023002"/>
    </source>
</evidence>
<name>A0A0B7K466_BIOOC</name>
<organism evidence="3">
    <name type="scientific">Bionectria ochroleuca</name>
    <name type="common">Gliocladium roseum</name>
    <dbReference type="NCBI Taxonomy" id="29856"/>
    <lineage>
        <taxon>Eukaryota</taxon>
        <taxon>Fungi</taxon>
        <taxon>Dikarya</taxon>
        <taxon>Ascomycota</taxon>
        <taxon>Pezizomycotina</taxon>
        <taxon>Sordariomycetes</taxon>
        <taxon>Hypocreomycetidae</taxon>
        <taxon>Hypocreales</taxon>
        <taxon>Bionectriaceae</taxon>
        <taxon>Clonostachys</taxon>
    </lineage>
</organism>
<dbReference type="AlphaFoldDB" id="A0A0B7K466"/>
<dbReference type="PANTHER" id="PTHR43625:SF40">
    <property type="entry name" value="ALDO-KETO REDUCTASE YAKC [NADP(+)]"/>
    <property type="match status" value="1"/>
</dbReference>
<feature type="domain" description="NADP-dependent oxidoreductase" evidence="2">
    <location>
        <begin position="21"/>
        <end position="318"/>
    </location>
</feature>
<dbReference type="Gene3D" id="3.20.20.100">
    <property type="entry name" value="NADP-dependent oxidoreductase domain"/>
    <property type="match status" value="1"/>
</dbReference>
<sequence length="345" mass="37966">MPTDKVPTTRLGDNGPAVPVLGLGLMGLSKGPYGPIPSDEERLAFLDRAFELGYTFWDSADLYGDSEELIGKWFKRTGKRDQIFVSTKFGFVKGSKTLEVDSSGEYCKKACDECLKNLGIDSIDLFYMHHANHKTPIEETMRALAELKAEGKIKHIGLSGISAATLRRAVKIAPVAAVQTDYSPFNLEIEQAHSGHLLKACRELQIPVVAAMPLARGMLTNRFASGDALTEGDDMRSKLIPRFHDGNREKNIEVAKQYQALADKKGCSVAQLSLAWLRKQGGDIIPIPGTKQIKYLEDNWASLNVELTAEEEAEVRHLSETAELAGYHLPPAFANFLFGDTVEEA</sequence>
<dbReference type="Pfam" id="PF00248">
    <property type="entry name" value="Aldo_ket_red"/>
    <property type="match status" value="1"/>
</dbReference>
<evidence type="ECO:0000313" key="3">
    <source>
        <dbReference type="EMBL" id="CEO52014.1"/>
    </source>
</evidence>
<proteinExistence type="predicted"/>
<dbReference type="InterPro" id="IPR050791">
    <property type="entry name" value="Aldo-Keto_reductase"/>
</dbReference>
<dbReference type="EMBL" id="CDPU01000026">
    <property type="protein sequence ID" value="CEO52014.1"/>
    <property type="molecule type" value="Genomic_DNA"/>
</dbReference>
<gene>
    <name evidence="3" type="ORF">BN869_000008072_1</name>
</gene>
<dbReference type="GO" id="GO:0005737">
    <property type="term" value="C:cytoplasm"/>
    <property type="evidence" value="ECO:0007669"/>
    <property type="project" value="TreeGrafter"/>
</dbReference>
<dbReference type="SUPFAM" id="SSF51430">
    <property type="entry name" value="NAD(P)-linked oxidoreductase"/>
    <property type="match status" value="1"/>
</dbReference>